<keyword evidence="3 4" id="KW-0067">ATP-binding</keyword>
<sequence length="402" mass="47321">MSDKSILVIGAGGIGCELIKVLYLNKITRFTLVDYDIIELTNLNRQFLFSDIDIKKHKSSVASTKYKKISENIEIRALIQNINEFDYSFFRQFDVVFNCLDNNEARKYVNKRCLLTNTLLIDGGSTGFLGQSLYFDYQNECFDCIPEKIKEDIPVCTIRSYPTEFKHCLVWAKEVFLEKLKENLEIEEILKQSFQETQNSEFFKNKEIGEKIKIIKENISTFNKKEIIFDKDNICCMNLVYYSALIRAKYFNIEPNSFFESQSIIGNIIPSICTTNAIVASFMYLSYIKKRNFYIFNKKKFLMTEPAEKNPLCSFCSKRIFILKRKQEFHFKELFNVLSKHLKQIESVYDNNNIYFNKYLSKDLSKEVKIENNSFFYVKGEEIIVIYNLIMDKETSLEIISE</sequence>
<dbReference type="STRING" id="1288291.A0A059F3S4"/>
<gene>
    <name evidence="7" type="ORF">H312_00759</name>
</gene>
<keyword evidence="5" id="KW-1133">Transmembrane helix</keyword>
<comment type="similarity">
    <text evidence="4">Belongs to the ubiquitin-activating E1 family. UBA3 subfamily.</text>
</comment>
<evidence type="ECO:0000256" key="1">
    <source>
        <dbReference type="ARBA" id="ARBA00022741"/>
    </source>
</evidence>
<evidence type="ECO:0000259" key="6">
    <source>
        <dbReference type="Pfam" id="PF00899"/>
    </source>
</evidence>
<dbReference type="GO" id="GO:0005737">
    <property type="term" value="C:cytoplasm"/>
    <property type="evidence" value="ECO:0007669"/>
    <property type="project" value="TreeGrafter"/>
</dbReference>
<dbReference type="EC" id="6.2.1.64" evidence="4"/>
<evidence type="ECO:0000256" key="3">
    <source>
        <dbReference type="ARBA" id="ARBA00022840"/>
    </source>
</evidence>
<evidence type="ECO:0000256" key="5">
    <source>
        <dbReference type="SAM" id="Phobius"/>
    </source>
</evidence>
<dbReference type="InterPro" id="IPR035985">
    <property type="entry name" value="Ubiquitin-activating_enz"/>
</dbReference>
<evidence type="ECO:0000256" key="4">
    <source>
        <dbReference type="RuleBase" id="RU368009"/>
    </source>
</evidence>
<dbReference type="HOGENOM" id="CLU_013325_7_0_1"/>
<dbReference type="PANTHER" id="PTHR10953">
    <property type="entry name" value="UBIQUITIN-ACTIVATING ENZYME E1"/>
    <property type="match status" value="1"/>
</dbReference>
<dbReference type="Pfam" id="PF00899">
    <property type="entry name" value="ThiF"/>
    <property type="match status" value="1"/>
</dbReference>
<dbReference type="FunFam" id="3.50.50.80:FF:000002">
    <property type="entry name" value="SUMO-activating enzyme subunit 2"/>
    <property type="match status" value="1"/>
</dbReference>
<protein>
    <recommendedName>
        <fullName evidence="4">NEDD8-activating enzyme E1 catalytic subunit</fullName>
        <ecNumber evidence="4">6.2.1.64</ecNumber>
    </recommendedName>
</protein>
<dbReference type="PROSITE" id="PS51257">
    <property type="entry name" value="PROKAR_LIPOPROTEIN"/>
    <property type="match status" value="1"/>
</dbReference>
<dbReference type="InterPro" id="IPR023318">
    <property type="entry name" value="Ub_act_enz_dom_a_sf"/>
</dbReference>
<dbReference type="GO" id="GO:0005524">
    <property type="term" value="F:ATP binding"/>
    <property type="evidence" value="ECO:0007669"/>
    <property type="project" value="UniProtKB-UniRule"/>
</dbReference>
<reference evidence="8" key="1">
    <citation type="submission" date="2013-02" db="EMBL/GenBank/DDBJ databases">
        <authorList>
            <consortium name="The Broad Institute Genome Sequencing Platform"/>
            <person name="Cuomo C."/>
            <person name="Becnel J."/>
            <person name="Sanscrainte N."/>
            <person name="Walker B."/>
            <person name="Young S.K."/>
            <person name="Zeng Q."/>
            <person name="Gargeya S."/>
            <person name="Fitzgerald M."/>
            <person name="Haas B."/>
            <person name="Abouelleil A."/>
            <person name="Alvarado L."/>
            <person name="Arachchi H.M."/>
            <person name="Berlin A.M."/>
            <person name="Chapman S.B."/>
            <person name="Dewar J."/>
            <person name="Goldberg J."/>
            <person name="Griggs A."/>
            <person name="Gujja S."/>
            <person name="Hansen M."/>
            <person name="Howarth C."/>
            <person name="Imamovic A."/>
            <person name="Larimer J."/>
            <person name="McCowan C."/>
            <person name="Murphy C."/>
            <person name="Neiman D."/>
            <person name="Pearson M."/>
            <person name="Priest M."/>
            <person name="Roberts A."/>
            <person name="Saif S."/>
            <person name="Shea T."/>
            <person name="Sisk P."/>
            <person name="Sykes S."/>
            <person name="Wortman J."/>
            <person name="Nusbaum C."/>
            <person name="Birren B."/>
        </authorList>
    </citation>
    <scope>NUCLEOTIDE SEQUENCE [LARGE SCALE GENOMIC DNA]</scope>
    <source>
        <strain evidence="8">PRA339</strain>
    </source>
</reference>
<keyword evidence="5" id="KW-0472">Membrane</keyword>
<dbReference type="InterPro" id="IPR045886">
    <property type="entry name" value="ThiF/MoeB/HesA"/>
</dbReference>
<dbReference type="VEuPathDB" id="MicrosporidiaDB:H312_00759"/>
<reference evidence="7 8" key="2">
    <citation type="submission" date="2014-03" db="EMBL/GenBank/DDBJ databases">
        <title>The Genome Sequence of Anncaliia algerae insect isolate PRA339.</title>
        <authorList>
            <consortium name="The Broad Institute Genome Sequencing Platform"/>
            <consortium name="The Broad Institute Genome Sequencing Center for Infectious Disease"/>
            <person name="Cuomo C."/>
            <person name="Becnel J."/>
            <person name="Sanscrainte N."/>
            <person name="Walker B."/>
            <person name="Young S.K."/>
            <person name="Zeng Q."/>
            <person name="Gargeya S."/>
            <person name="Fitzgerald M."/>
            <person name="Haas B."/>
            <person name="Abouelleil A."/>
            <person name="Alvarado L."/>
            <person name="Arachchi H.M."/>
            <person name="Berlin A.M."/>
            <person name="Chapman S.B."/>
            <person name="Dewar J."/>
            <person name="Goldberg J."/>
            <person name="Griggs A."/>
            <person name="Gujja S."/>
            <person name="Hansen M."/>
            <person name="Howarth C."/>
            <person name="Imamovic A."/>
            <person name="Larimer J."/>
            <person name="McCowan C."/>
            <person name="Murphy C."/>
            <person name="Neiman D."/>
            <person name="Pearson M."/>
            <person name="Priest M."/>
            <person name="Roberts A."/>
            <person name="Saif S."/>
            <person name="Shea T."/>
            <person name="Sisk P."/>
            <person name="Sykes S."/>
            <person name="Wortman J."/>
            <person name="Nusbaum C."/>
            <person name="Birren B."/>
        </authorList>
    </citation>
    <scope>NUCLEOTIDE SEQUENCE [LARGE SCALE GENOMIC DNA]</scope>
    <source>
        <strain evidence="7 8">PRA339</strain>
    </source>
</reference>
<proteinExistence type="inferred from homology"/>
<dbReference type="Gene3D" id="3.40.50.720">
    <property type="entry name" value="NAD(P)-binding Rossmann-like Domain"/>
    <property type="match status" value="1"/>
</dbReference>
<keyword evidence="1 4" id="KW-0547">Nucleotide-binding</keyword>
<dbReference type="InterPro" id="IPR000594">
    <property type="entry name" value="ThiF_NAD_FAD-bd"/>
</dbReference>
<keyword evidence="8" id="KW-1185">Reference proteome</keyword>
<evidence type="ECO:0000313" key="7">
    <source>
        <dbReference type="EMBL" id="KCZ81860.1"/>
    </source>
</evidence>
<organism evidence="7 8">
    <name type="scientific">Anncaliia algerae PRA339</name>
    <dbReference type="NCBI Taxonomy" id="1288291"/>
    <lineage>
        <taxon>Eukaryota</taxon>
        <taxon>Fungi</taxon>
        <taxon>Fungi incertae sedis</taxon>
        <taxon>Microsporidia</taxon>
        <taxon>Tubulinosematoidea</taxon>
        <taxon>Tubulinosematidae</taxon>
        <taxon>Anncaliia</taxon>
    </lineage>
</organism>
<dbReference type="GO" id="GO:0045116">
    <property type="term" value="P:protein neddylation"/>
    <property type="evidence" value="ECO:0007669"/>
    <property type="project" value="UniProtKB-UniRule"/>
</dbReference>
<feature type="domain" description="THIF-type NAD/FAD binding fold" evidence="6">
    <location>
        <begin position="3"/>
        <end position="290"/>
    </location>
</feature>
<dbReference type="GO" id="GO:0019781">
    <property type="term" value="F:NEDD8 activating enzyme activity"/>
    <property type="evidence" value="ECO:0007669"/>
    <property type="project" value="UniProtKB-UniRule"/>
</dbReference>
<evidence type="ECO:0000256" key="2">
    <source>
        <dbReference type="ARBA" id="ARBA00022786"/>
    </source>
</evidence>
<keyword evidence="4" id="KW-0436">Ligase</keyword>
<dbReference type="GO" id="GO:0005634">
    <property type="term" value="C:nucleus"/>
    <property type="evidence" value="ECO:0007669"/>
    <property type="project" value="TreeGrafter"/>
</dbReference>
<feature type="transmembrane region" description="Helical" evidence="5">
    <location>
        <begin position="268"/>
        <end position="288"/>
    </location>
</feature>
<name>A0A059F3S4_9MICR</name>
<accession>A0A059F3S4</accession>
<comment type="pathway">
    <text evidence="4">Protein modification; protein neddylation.</text>
</comment>
<evidence type="ECO:0000313" key="8">
    <source>
        <dbReference type="Proteomes" id="UP000030655"/>
    </source>
</evidence>
<dbReference type="EMBL" id="KK365136">
    <property type="protein sequence ID" value="KCZ81860.1"/>
    <property type="molecule type" value="Genomic_DNA"/>
</dbReference>
<keyword evidence="5" id="KW-0812">Transmembrane</keyword>
<dbReference type="AlphaFoldDB" id="A0A059F3S4"/>
<comment type="catalytic activity">
    <reaction evidence="4">
        <text>ATP + [NEDD8 protein] + [E1 NEDD8-activating enzyme]-L-cysteine = AMP + diphosphate + [E1 NEDD8-activating enzyme]-S-[NEDD8 protein]-yl-L-cysteine.</text>
        <dbReference type="EC" id="6.2.1.64"/>
    </reaction>
</comment>
<dbReference type="Gene3D" id="1.10.10.520">
    <property type="entry name" value="Ubiquitin activating enzymes (Uba3). Chain: B, domain 2"/>
    <property type="match status" value="2"/>
</dbReference>
<keyword evidence="2 4" id="KW-0833">Ubl conjugation pathway</keyword>
<dbReference type="PANTHER" id="PTHR10953:SF6">
    <property type="entry name" value="NEDD8-ACTIVATING ENZYME E1 CATALYTIC SUBUNIT"/>
    <property type="match status" value="1"/>
</dbReference>
<dbReference type="Proteomes" id="UP000030655">
    <property type="component" value="Unassembled WGS sequence"/>
</dbReference>
<comment type="function">
    <text evidence="4">Catalytic subunit of the dimeric E1 enzyme, which activates NEDD8.</text>
</comment>
<dbReference type="OrthoDB" id="10255449at2759"/>
<dbReference type="SUPFAM" id="SSF69572">
    <property type="entry name" value="Activating enzymes of the ubiquitin-like proteins"/>
    <property type="match status" value="1"/>
</dbReference>